<gene>
    <name evidence="3" type="ORF">SteCoe_17291</name>
</gene>
<dbReference type="InterPro" id="IPR029058">
    <property type="entry name" value="AB_hydrolase_fold"/>
</dbReference>
<dbReference type="Gene3D" id="3.40.50.1820">
    <property type="entry name" value="alpha/beta hydrolase"/>
    <property type="match status" value="1"/>
</dbReference>
<dbReference type="Proteomes" id="UP000187209">
    <property type="component" value="Unassembled WGS sequence"/>
</dbReference>
<dbReference type="Pfam" id="PF12394">
    <property type="entry name" value="DUF3657"/>
    <property type="match status" value="1"/>
</dbReference>
<accession>A0A1R2BZB9</accession>
<evidence type="ECO:0000256" key="1">
    <source>
        <dbReference type="ARBA" id="ARBA00007949"/>
    </source>
</evidence>
<name>A0A1R2BZB9_9CILI</name>
<protein>
    <recommendedName>
        <fullName evidence="2">DUF676 domain-containing protein</fullName>
    </recommendedName>
</protein>
<organism evidence="3 4">
    <name type="scientific">Stentor coeruleus</name>
    <dbReference type="NCBI Taxonomy" id="5963"/>
    <lineage>
        <taxon>Eukaryota</taxon>
        <taxon>Sar</taxon>
        <taxon>Alveolata</taxon>
        <taxon>Ciliophora</taxon>
        <taxon>Postciliodesmatophora</taxon>
        <taxon>Heterotrichea</taxon>
        <taxon>Heterotrichida</taxon>
        <taxon>Stentoridae</taxon>
        <taxon>Stentor</taxon>
    </lineage>
</organism>
<dbReference type="AlphaFoldDB" id="A0A1R2BZB9"/>
<comment type="caution">
    <text evidence="3">The sequence shown here is derived from an EMBL/GenBank/DDBJ whole genome shotgun (WGS) entry which is preliminary data.</text>
</comment>
<keyword evidence="4" id="KW-1185">Reference proteome</keyword>
<dbReference type="PANTHER" id="PTHR12482">
    <property type="entry name" value="LIPASE ROG1-RELATED-RELATED"/>
    <property type="match status" value="1"/>
</dbReference>
<dbReference type="OrthoDB" id="366244at2759"/>
<dbReference type="InterPro" id="IPR044294">
    <property type="entry name" value="Lipase-like"/>
</dbReference>
<dbReference type="InterPro" id="IPR022122">
    <property type="entry name" value="DUF3657"/>
</dbReference>
<proteinExistence type="inferred from homology"/>
<feature type="domain" description="DUF676" evidence="2">
    <location>
        <begin position="417"/>
        <end position="601"/>
    </location>
</feature>
<evidence type="ECO:0000259" key="2">
    <source>
        <dbReference type="Pfam" id="PF05057"/>
    </source>
</evidence>
<reference evidence="3 4" key="1">
    <citation type="submission" date="2016-11" db="EMBL/GenBank/DDBJ databases">
        <title>The macronuclear genome of Stentor coeruleus: a giant cell with tiny introns.</title>
        <authorList>
            <person name="Slabodnick M."/>
            <person name="Ruby J.G."/>
            <person name="Reiff S.B."/>
            <person name="Swart E.C."/>
            <person name="Gosai S."/>
            <person name="Prabakaran S."/>
            <person name="Witkowska E."/>
            <person name="Larue G.E."/>
            <person name="Fisher S."/>
            <person name="Freeman R.M."/>
            <person name="Gunawardena J."/>
            <person name="Chu W."/>
            <person name="Stover N.A."/>
            <person name="Gregory B.D."/>
            <person name="Nowacki M."/>
            <person name="Derisi J."/>
            <person name="Roy S.W."/>
            <person name="Marshall W.F."/>
            <person name="Sood P."/>
        </authorList>
    </citation>
    <scope>NUCLEOTIDE SEQUENCE [LARGE SCALE GENOMIC DNA]</scope>
    <source>
        <strain evidence="3">WM001</strain>
    </source>
</reference>
<dbReference type="PANTHER" id="PTHR12482:SF5">
    <property type="entry name" value="DUF676 DOMAIN-CONTAINING PROTEIN"/>
    <property type="match status" value="1"/>
</dbReference>
<comment type="similarity">
    <text evidence="1">Belongs to the FAM135 family.</text>
</comment>
<dbReference type="EMBL" id="MPUH01000353">
    <property type="protein sequence ID" value="OMJ82124.1"/>
    <property type="molecule type" value="Genomic_DNA"/>
</dbReference>
<evidence type="ECO:0000313" key="3">
    <source>
        <dbReference type="EMBL" id="OMJ82124.1"/>
    </source>
</evidence>
<dbReference type="InterPro" id="IPR007751">
    <property type="entry name" value="DUF676_lipase-like"/>
</dbReference>
<dbReference type="SUPFAM" id="SSF53474">
    <property type="entry name" value="alpha/beta-Hydrolases"/>
    <property type="match status" value="1"/>
</dbReference>
<evidence type="ECO:0000313" key="4">
    <source>
        <dbReference type="Proteomes" id="UP000187209"/>
    </source>
</evidence>
<dbReference type="Pfam" id="PF05057">
    <property type="entry name" value="DUF676"/>
    <property type="match status" value="1"/>
</dbReference>
<sequence>MSNKGIIDIFINVESFRNIDLYYQGLYYIQIQVFQENNTQKNFAVPVHVNNSIEGVFTFHSILDPQIKYKNSSYLSKVFMIKYSDEIVKMHETIIFQIESYLYSNPDLTIEIELYFTDLGGDLSPESLSKFMINPSTSSNFSKVGSSTFKCVDWKFGLNQFCPIVFHDTYACVLYITIHTILLDYIFRTDSQELSDTSQISHSLFPLCGHYVQDENIERVFKDYIMNLANCCNKTRRLVKKILKNTNTLGQNGAIKHSLKPPITFDGELPISKCFTIRNKKKVTRLLLNEKTEVAERVALVRNELERVLKCFSGEMSKYLEEKYHDKVRNLSMEHIYREVQIGELNIVSETNHLQSRTARAYRKSLYSAKKDTLEAYNVRIFAPEKLAILFEEINIKSGELIDPWKAKWFCNTIISSEKHLFVLVHGYMGSGYDMKTLKDVLILYKPSLLVLISESNEKHTEGSIVDMGKRLANEIIAFIQSLPEHVTVSRISFIGHSLGGIIIRAALPSLIEYKRLMYAYISLASPHLGCAQFSNILVEAGLWVISKIRNSVCIQQLTLKDCLSPRHCFLYDLAKTSKLHFFEKVILVSSSQDSYVPFESARIEIGLECPDTFQLEMADFIATNVRQLHRINVDFPIKQGLISDLHGRAAHISLLDNQSFLNILIYRFADFLNAR</sequence>